<dbReference type="SUPFAM" id="SSF54427">
    <property type="entry name" value="NTF2-like"/>
    <property type="match status" value="1"/>
</dbReference>
<reference evidence="2 3" key="1">
    <citation type="journal article" date="2014" name="Int. J. Syst. Evol. Microbiol.">
        <title>Celeribacter indicus sp. nov., a polycyclic aromatic hydrocarbon-degrading bacterium from deep-sea sediment and reclassification of Huaishuia halophila as Celeribacter halophilus comb. nov.</title>
        <authorList>
            <person name="Lai Q."/>
            <person name="Cao J."/>
            <person name="Yuan J."/>
            <person name="Li F."/>
            <person name="Shao Z."/>
        </authorList>
    </citation>
    <scope>NUCLEOTIDE SEQUENCE [LARGE SCALE GENOMIC DNA]</scope>
    <source>
        <strain evidence="2">P73</strain>
    </source>
</reference>
<keyword evidence="3" id="KW-1185">Reference proteome</keyword>
<dbReference type="STRING" id="1208324.P73_3635"/>
<dbReference type="KEGG" id="cid:P73_3635"/>
<dbReference type="InterPro" id="IPR032710">
    <property type="entry name" value="NTF2-like_dom_sf"/>
</dbReference>
<gene>
    <name evidence="2" type="ORF">P73_3635</name>
</gene>
<dbReference type="RefSeq" id="WP_043870699.1">
    <property type="nucleotide sequence ID" value="NZ_CP004393.1"/>
</dbReference>
<dbReference type="Gene3D" id="3.10.450.50">
    <property type="match status" value="1"/>
</dbReference>
<organism evidence="2 3">
    <name type="scientific">Celeribacter indicus</name>
    <dbReference type="NCBI Taxonomy" id="1208324"/>
    <lineage>
        <taxon>Bacteria</taxon>
        <taxon>Pseudomonadati</taxon>
        <taxon>Pseudomonadota</taxon>
        <taxon>Alphaproteobacteria</taxon>
        <taxon>Rhodobacterales</taxon>
        <taxon>Roseobacteraceae</taxon>
        <taxon>Celeribacter</taxon>
    </lineage>
</organism>
<evidence type="ECO:0000259" key="1">
    <source>
        <dbReference type="Pfam" id="PF14534"/>
    </source>
</evidence>
<proteinExistence type="predicted"/>
<dbReference type="EMBL" id="CP004393">
    <property type="protein sequence ID" value="AJE48350.1"/>
    <property type="molecule type" value="Genomic_DNA"/>
</dbReference>
<evidence type="ECO:0000313" key="2">
    <source>
        <dbReference type="EMBL" id="AJE48350.1"/>
    </source>
</evidence>
<dbReference type="AlphaFoldDB" id="A0A0B5E4S0"/>
<evidence type="ECO:0000313" key="3">
    <source>
        <dbReference type="Proteomes" id="UP000031521"/>
    </source>
</evidence>
<dbReference type="Pfam" id="PF14534">
    <property type="entry name" value="DUF4440"/>
    <property type="match status" value="1"/>
</dbReference>
<feature type="domain" description="DUF4440" evidence="1">
    <location>
        <begin position="17"/>
        <end position="101"/>
    </location>
</feature>
<dbReference type="Proteomes" id="UP000031521">
    <property type="component" value="Chromosome"/>
</dbReference>
<dbReference type="HOGENOM" id="CLU_147392_1_0_5"/>
<sequence>MPDDLWTQERRFWIEGAEEYRRHMDPGCVMVFAGRGILMGPDILAALRDAERWREVSFTGQTLYHSDDVAVLAYFATAVKAAGDYRAACSSTYHRSDTGAWALVSHHQSPLA</sequence>
<accession>A0A0B5E4S0</accession>
<dbReference type="InterPro" id="IPR027843">
    <property type="entry name" value="DUF4440"/>
</dbReference>
<dbReference type="OrthoDB" id="7353854at2"/>
<protein>
    <recommendedName>
        <fullName evidence="1">DUF4440 domain-containing protein</fullName>
    </recommendedName>
</protein>
<name>A0A0B5E4S0_9RHOB</name>